<feature type="transmembrane region" description="Helical" evidence="1">
    <location>
        <begin position="21"/>
        <end position="40"/>
    </location>
</feature>
<sequence length="1127" mass="122766">MRVIHASGGQKPVKTASRTGWRRVSVAFATMAMVSMLAVIQPAFAQDQGQLYGTEEDGYARLILSFPSLDTLPPYQFRVDNNVVSIEFEEPVDILLPDVAVTMPNYLSMARVDPDRRGLRLALKSGFNFNRIEAGEKLFIDLMPATWQGMPPALPQEVVAELAERARIAAIEAERERKARMAAELDPKVNVRIGRNATFLRLQFDWTVPTEGEFVQQGEIGAATFEWPVTIDLGNLLTDMPAEIVSAQSGASADGAAATFIFAEGVTPRFYATSPSQYVLDIDLAGLDLPTLTPAALSAEAEQHAAEAAAAHGATEAPRIAALQATAAESVTPFVNVLGNTVRLVFPFEQDTPAAVFRRGDTVWMMFDTVSGIEAPSDMAALDPIASEFAVLSSGDTQVVRLDLSQDRLATLGSEGMAWVLSLGDMMLSPTEPMSLSRRRDVEGSFEMVADIARPGRVHDFRDPLVGDVLKVVTAYPPARGLTRSLDYVDFAALRSVHGLVVQPKSPNVDVSIDSPNALISTNGGLTVSAIDTLRTVGAQAREQARAGYLDLGTLEQRDPKKFVEERDHLEAAAAAGEGRDRDIARLKLAQYLTANRLAMEAVGVLKVLQDELKATDLTREIRSTASIADILAGRPRDALAILNAPSLDQDVDALFWRTVARADTQDYKGARLDALEARTIAESYPEWARNRFRLAAARAAVEAGDSGFAQRMLDDVDFASLNVEDASLHQLLSGRVDEAESRNQEALDTYGQVIASEVRPTRAEAVYRTLLLLDKEGRLDLAKGTQTLAAETLLWRGDALEAEMQTLLAQLYFRNSDYRLGFETVKSAVANYPESPSVNALRDQAQAMFSDLFLNGVADSIGPVEALAIYYDFQHLTPSGARGDEMIRNLARRLVRVDLLPQAADLLQYQLDNRLRGVARTQIASDLAVIYLADRKPQDAIRVLNATQLPGLPESLQRQRRILEARAMIDGGRDQLALDLISTMDGKDVELLRIDANWKARRYSQAGEMIEAIYAAEPKGKPLNQAARMSVIKAAVGYVLAGDDFGLSRLRAKFGEQMVASPEWPMFDYVTGPIQTTSLEFKRVAAEVAAVDSLGAFLSSYRETYAGEGALTPLTASTPNNGVASL</sequence>
<evidence type="ECO:0000313" key="2">
    <source>
        <dbReference type="EMBL" id="SMQ66464.1"/>
    </source>
</evidence>
<dbReference type="AlphaFoldDB" id="A0A1Y6EUS5"/>
<dbReference type="Proteomes" id="UP000194474">
    <property type="component" value="Unassembled WGS sequence"/>
</dbReference>
<keyword evidence="1" id="KW-0812">Transmembrane</keyword>
<reference evidence="3" key="1">
    <citation type="submission" date="2017-04" db="EMBL/GenBank/DDBJ databases">
        <authorList>
            <person name="Varghese N."/>
            <person name="Submissions S."/>
        </authorList>
    </citation>
    <scope>NUCLEOTIDE SEQUENCE [LARGE SCALE GENOMIC DNA]</scope>
</reference>
<keyword evidence="3" id="KW-1185">Reference proteome</keyword>
<proteinExistence type="predicted"/>
<keyword evidence="1" id="KW-1133">Transmembrane helix</keyword>
<gene>
    <name evidence="2" type="ORF">SAMN06295905_1489</name>
</gene>
<evidence type="ECO:0000313" key="3">
    <source>
        <dbReference type="Proteomes" id="UP000194474"/>
    </source>
</evidence>
<protein>
    <recommendedName>
        <fullName evidence="4">Tetratricopeptide repeat-containing protein</fullName>
    </recommendedName>
</protein>
<evidence type="ECO:0000256" key="1">
    <source>
        <dbReference type="SAM" id="Phobius"/>
    </source>
</evidence>
<accession>A0A1Y6EUS5</accession>
<organism evidence="2 3">
    <name type="scientific">Devosia lucknowensis</name>
    <dbReference type="NCBI Taxonomy" id="1096929"/>
    <lineage>
        <taxon>Bacteria</taxon>
        <taxon>Pseudomonadati</taxon>
        <taxon>Pseudomonadota</taxon>
        <taxon>Alphaproteobacteria</taxon>
        <taxon>Hyphomicrobiales</taxon>
        <taxon>Devosiaceae</taxon>
        <taxon>Devosia</taxon>
    </lineage>
</organism>
<dbReference type="EMBL" id="FXWK01000001">
    <property type="protein sequence ID" value="SMQ66464.1"/>
    <property type="molecule type" value="Genomic_DNA"/>
</dbReference>
<name>A0A1Y6EUS5_9HYPH</name>
<evidence type="ECO:0008006" key="4">
    <source>
        <dbReference type="Google" id="ProtNLM"/>
    </source>
</evidence>
<keyword evidence="1" id="KW-0472">Membrane</keyword>